<dbReference type="OrthoDB" id="8907787at2"/>
<keyword evidence="1" id="KW-0812">Transmembrane</keyword>
<accession>A0A368JYT8</accession>
<evidence type="ECO:0000313" key="3">
    <source>
        <dbReference type="EMBL" id="RCS22064.1"/>
    </source>
</evidence>
<feature type="transmembrane region" description="Helical" evidence="1">
    <location>
        <begin position="127"/>
        <end position="146"/>
    </location>
</feature>
<evidence type="ECO:0000256" key="1">
    <source>
        <dbReference type="SAM" id="Phobius"/>
    </source>
</evidence>
<reference evidence="3 4" key="1">
    <citation type="submission" date="2018-07" db="EMBL/GenBank/DDBJ databases">
        <title>The draft genome of Phyllobacterium salinisoli.</title>
        <authorList>
            <person name="Liu L."/>
            <person name="Li L."/>
            <person name="Zhang X."/>
            <person name="Liang L."/>
        </authorList>
    </citation>
    <scope>NUCLEOTIDE SEQUENCE [LARGE SCALE GENOMIC DNA]</scope>
    <source>
        <strain evidence="3 4">LLAN61</strain>
    </source>
</reference>
<name>A0A368JYT8_9HYPH</name>
<feature type="domain" description="DUF1468" evidence="2">
    <location>
        <begin position="14"/>
        <end position="151"/>
    </location>
</feature>
<dbReference type="Pfam" id="PF07331">
    <property type="entry name" value="TctB"/>
    <property type="match status" value="1"/>
</dbReference>
<keyword evidence="1" id="KW-0472">Membrane</keyword>
<gene>
    <name evidence="3" type="ORF">DUT91_20305</name>
</gene>
<proteinExistence type="predicted"/>
<keyword evidence="1" id="KW-1133">Transmembrane helix</keyword>
<sequence>MSKQQTRRPGAIAFNAVILGFSLFMFWQAYLISGFSALSSPGTFPMAMSAIMVLTSAGILIKSLGLSSPGGGFTGFRKEILPPIVLLFSLIILAFSLVLKPLGFLLASFLFLLSSIWLLERGRFGRALLLSVVSIIGVYVIFRLIFQVVLPEGIIPERAIISTIGDYFSGRH</sequence>
<feature type="transmembrane region" description="Helical" evidence="1">
    <location>
        <begin position="12"/>
        <end position="32"/>
    </location>
</feature>
<dbReference type="RefSeq" id="WP_114442317.1">
    <property type="nucleotide sequence ID" value="NZ_QOZG01000010.1"/>
</dbReference>
<protein>
    <submittedName>
        <fullName evidence="3">Tripartite tricarboxylate transporter TctB family protein</fullName>
    </submittedName>
</protein>
<dbReference type="EMBL" id="QOZG01000010">
    <property type="protein sequence ID" value="RCS22064.1"/>
    <property type="molecule type" value="Genomic_DNA"/>
</dbReference>
<evidence type="ECO:0000259" key="2">
    <source>
        <dbReference type="Pfam" id="PF07331"/>
    </source>
</evidence>
<dbReference type="InterPro" id="IPR009936">
    <property type="entry name" value="DUF1468"/>
</dbReference>
<feature type="transmembrane region" description="Helical" evidence="1">
    <location>
        <begin position="104"/>
        <end position="120"/>
    </location>
</feature>
<comment type="caution">
    <text evidence="3">The sequence shown here is derived from an EMBL/GenBank/DDBJ whole genome shotgun (WGS) entry which is preliminary data.</text>
</comment>
<keyword evidence="4" id="KW-1185">Reference proteome</keyword>
<dbReference type="AlphaFoldDB" id="A0A368JYT8"/>
<feature type="transmembrane region" description="Helical" evidence="1">
    <location>
        <begin position="80"/>
        <end position="98"/>
    </location>
</feature>
<feature type="transmembrane region" description="Helical" evidence="1">
    <location>
        <begin position="44"/>
        <end position="68"/>
    </location>
</feature>
<dbReference type="Proteomes" id="UP000253420">
    <property type="component" value="Unassembled WGS sequence"/>
</dbReference>
<evidence type="ECO:0000313" key="4">
    <source>
        <dbReference type="Proteomes" id="UP000253420"/>
    </source>
</evidence>
<organism evidence="3 4">
    <name type="scientific">Phyllobacterium salinisoli</name>
    <dbReference type="NCBI Taxonomy" id="1899321"/>
    <lineage>
        <taxon>Bacteria</taxon>
        <taxon>Pseudomonadati</taxon>
        <taxon>Pseudomonadota</taxon>
        <taxon>Alphaproteobacteria</taxon>
        <taxon>Hyphomicrobiales</taxon>
        <taxon>Phyllobacteriaceae</taxon>
        <taxon>Phyllobacterium</taxon>
    </lineage>
</organism>